<comment type="subcellular location">
    <subcellularLocation>
        <location evidence="1">Cell membrane</location>
        <topology evidence="1">Multi-pass membrane protein</topology>
    </subcellularLocation>
</comment>
<proteinExistence type="predicted"/>
<feature type="transmembrane region" description="Helical" evidence="7">
    <location>
        <begin position="78"/>
        <end position="105"/>
    </location>
</feature>
<dbReference type="GO" id="GO:0005886">
    <property type="term" value="C:plasma membrane"/>
    <property type="evidence" value="ECO:0007669"/>
    <property type="project" value="UniProtKB-SubCell"/>
</dbReference>
<keyword evidence="2" id="KW-0813">Transport</keyword>
<evidence type="ECO:0000256" key="2">
    <source>
        <dbReference type="ARBA" id="ARBA00022448"/>
    </source>
</evidence>
<dbReference type="Gene3D" id="1.10.3720.10">
    <property type="entry name" value="MetI-like"/>
    <property type="match status" value="1"/>
</dbReference>
<evidence type="ECO:0000259" key="8">
    <source>
        <dbReference type="PROSITE" id="PS50928"/>
    </source>
</evidence>
<evidence type="ECO:0000256" key="1">
    <source>
        <dbReference type="ARBA" id="ARBA00004651"/>
    </source>
</evidence>
<evidence type="ECO:0000256" key="7">
    <source>
        <dbReference type="SAM" id="Phobius"/>
    </source>
</evidence>
<feature type="transmembrane region" description="Helical" evidence="7">
    <location>
        <begin position="47"/>
        <end position="71"/>
    </location>
</feature>
<dbReference type="PANTHER" id="PTHR43163:SF6">
    <property type="entry name" value="DIPEPTIDE TRANSPORT SYSTEM PERMEASE PROTEIN DPPB-RELATED"/>
    <property type="match status" value="1"/>
</dbReference>
<dbReference type="SUPFAM" id="SSF161098">
    <property type="entry name" value="MetI-like"/>
    <property type="match status" value="1"/>
</dbReference>
<sequence length="254" mass="27769">EEFGLNAPIHQRYLDWLGGVVKGDLGDSIAKRKPVTELIKPRFRNTVVLTAAAALLGIPLAIVLGVIAGLMRDKWPDVFVSTTSIVGMTLPGFITATILIYVFSIRLEWFPAITLVPTDVPVFELLPNIVLPIITLTLIMVAHILRLVRTNMIDVMTSDYVQMARLKGVPYWQIVFKHALPNAMLPTINVVALTLAWLLGGVAIIETVFNYPGIGKLMINAITDRDLALVQGIAIILGDQCDFLAADGLELTTC</sequence>
<dbReference type="InterPro" id="IPR000515">
    <property type="entry name" value="MetI-like"/>
</dbReference>
<dbReference type="GO" id="GO:0055085">
    <property type="term" value="P:transmembrane transport"/>
    <property type="evidence" value="ECO:0007669"/>
    <property type="project" value="InterPro"/>
</dbReference>
<feature type="non-terminal residue" evidence="9">
    <location>
        <position position="1"/>
    </location>
</feature>
<keyword evidence="6 7" id="KW-0472">Membrane</keyword>
<dbReference type="CDD" id="cd06261">
    <property type="entry name" value="TM_PBP2"/>
    <property type="match status" value="1"/>
</dbReference>
<organism evidence="9">
    <name type="scientific">marine sediment metagenome</name>
    <dbReference type="NCBI Taxonomy" id="412755"/>
    <lineage>
        <taxon>unclassified sequences</taxon>
        <taxon>metagenomes</taxon>
        <taxon>ecological metagenomes</taxon>
    </lineage>
</organism>
<comment type="caution">
    <text evidence="9">The sequence shown here is derived from an EMBL/GenBank/DDBJ whole genome shotgun (WGS) entry which is preliminary data.</text>
</comment>
<feature type="transmembrane region" description="Helical" evidence="7">
    <location>
        <begin position="125"/>
        <end position="148"/>
    </location>
</feature>
<protein>
    <recommendedName>
        <fullName evidence="8">ABC transmembrane type-1 domain-containing protein</fullName>
    </recommendedName>
</protein>
<dbReference type="AlphaFoldDB" id="X1QSH7"/>
<keyword evidence="3" id="KW-1003">Cell membrane</keyword>
<feature type="transmembrane region" description="Helical" evidence="7">
    <location>
        <begin position="183"/>
        <end position="205"/>
    </location>
</feature>
<name>X1QSH7_9ZZZZ</name>
<evidence type="ECO:0000256" key="3">
    <source>
        <dbReference type="ARBA" id="ARBA00022475"/>
    </source>
</evidence>
<keyword evidence="5 7" id="KW-1133">Transmembrane helix</keyword>
<dbReference type="PANTHER" id="PTHR43163">
    <property type="entry name" value="DIPEPTIDE TRANSPORT SYSTEM PERMEASE PROTEIN DPPB-RELATED"/>
    <property type="match status" value="1"/>
</dbReference>
<dbReference type="PROSITE" id="PS50928">
    <property type="entry name" value="ABC_TM1"/>
    <property type="match status" value="1"/>
</dbReference>
<accession>X1QSH7</accession>
<dbReference type="Pfam" id="PF00528">
    <property type="entry name" value="BPD_transp_1"/>
    <property type="match status" value="1"/>
</dbReference>
<dbReference type="InterPro" id="IPR035906">
    <property type="entry name" value="MetI-like_sf"/>
</dbReference>
<keyword evidence="4 7" id="KW-0812">Transmembrane</keyword>
<feature type="domain" description="ABC transmembrane type-1" evidence="8">
    <location>
        <begin position="43"/>
        <end position="246"/>
    </location>
</feature>
<reference evidence="9" key="1">
    <citation type="journal article" date="2014" name="Front. Microbiol.">
        <title>High frequency of phylogenetically diverse reductive dehalogenase-homologous genes in deep subseafloor sedimentary metagenomes.</title>
        <authorList>
            <person name="Kawai M."/>
            <person name="Futagami T."/>
            <person name="Toyoda A."/>
            <person name="Takaki Y."/>
            <person name="Nishi S."/>
            <person name="Hori S."/>
            <person name="Arai W."/>
            <person name="Tsubouchi T."/>
            <person name="Morono Y."/>
            <person name="Uchiyama I."/>
            <person name="Ito T."/>
            <person name="Fujiyama A."/>
            <person name="Inagaki F."/>
            <person name="Takami H."/>
        </authorList>
    </citation>
    <scope>NUCLEOTIDE SEQUENCE</scope>
    <source>
        <strain evidence="9">Expedition CK06-06</strain>
    </source>
</reference>
<evidence type="ECO:0000256" key="6">
    <source>
        <dbReference type="ARBA" id="ARBA00023136"/>
    </source>
</evidence>
<evidence type="ECO:0000256" key="5">
    <source>
        <dbReference type="ARBA" id="ARBA00022989"/>
    </source>
</evidence>
<evidence type="ECO:0000313" key="9">
    <source>
        <dbReference type="EMBL" id="GAI46224.1"/>
    </source>
</evidence>
<dbReference type="EMBL" id="BARV01025724">
    <property type="protein sequence ID" value="GAI46224.1"/>
    <property type="molecule type" value="Genomic_DNA"/>
</dbReference>
<gene>
    <name evidence="9" type="ORF">S06H3_41693</name>
</gene>
<evidence type="ECO:0000256" key="4">
    <source>
        <dbReference type="ARBA" id="ARBA00022692"/>
    </source>
</evidence>